<evidence type="ECO:0008006" key="5">
    <source>
        <dbReference type="Google" id="ProtNLM"/>
    </source>
</evidence>
<keyword evidence="2" id="KW-0732">Signal</keyword>
<keyword evidence="4" id="KW-1185">Reference proteome</keyword>
<gene>
    <name evidence="3" type="ORF">IFO71_18530</name>
</gene>
<evidence type="ECO:0000256" key="1">
    <source>
        <dbReference type="SAM" id="MobiDB-lite"/>
    </source>
</evidence>
<reference evidence="3 4" key="1">
    <citation type="submission" date="2020-09" db="EMBL/GenBank/DDBJ databases">
        <title>Pseudoxanthomonas sp. CAU 1598 isolated from sand of Yaerae Beach.</title>
        <authorList>
            <person name="Kim W."/>
        </authorList>
    </citation>
    <scope>NUCLEOTIDE SEQUENCE [LARGE SCALE GENOMIC DNA]</scope>
    <source>
        <strain evidence="3 4">CAU 1598</strain>
    </source>
</reference>
<feature type="signal peptide" evidence="2">
    <location>
        <begin position="1"/>
        <end position="37"/>
    </location>
</feature>
<dbReference type="AlphaFoldDB" id="A0AAW3ZRP3"/>
<dbReference type="Proteomes" id="UP000613768">
    <property type="component" value="Unassembled WGS sequence"/>
</dbReference>
<evidence type="ECO:0000256" key="2">
    <source>
        <dbReference type="SAM" id="SignalP"/>
    </source>
</evidence>
<dbReference type="RefSeq" id="WP_192031169.1">
    <property type="nucleotide sequence ID" value="NZ_JACYTR010000063.1"/>
</dbReference>
<accession>A0AAW3ZRP3</accession>
<evidence type="ECO:0000313" key="3">
    <source>
        <dbReference type="EMBL" id="MBD8527747.1"/>
    </source>
</evidence>
<comment type="caution">
    <text evidence="3">The sequence shown here is derived from an EMBL/GenBank/DDBJ whole genome shotgun (WGS) entry which is preliminary data.</text>
</comment>
<dbReference type="EMBL" id="JACYTR010000063">
    <property type="protein sequence ID" value="MBD8527747.1"/>
    <property type="molecule type" value="Genomic_DNA"/>
</dbReference>
<organism evidence="3 4">
    <name type="scientific">Pseudomarimonas arenosa</name>
    <dbReference type="NCBI Taxonomy" id="2774145"/>
    <lineage>
        <taxon>Bacteria</taxon>
        <taxon>Pseudomonadati</taxon>
        <taxon>Pseudomonadota</taxon>
        <taxon>Gammaproteobacteria</taxon>
        <taxon>Lysobacterales</taxon>
        <taxon>Lysobacteraceae</taxon>
        <taxon>Pseudomarimonas</taxon>
    </lineage>
</organism>
<name>A0AAW3ZRP3_9GAMM</name>
<feature type="compositionally biased region" description="Basic and acidic residues" evidence="1">
    <location>
        <begin position="47"/>
        <end position="98"/>
    </location>
</feature>
<evidence type="ECO:0000313" key="4">
    <source>
        <dbReference type="Proteomes" id="UP000613768"/>
    </source>
</evidence>
<protein>
    <recommendedName>
        <fullName evidence="5">Lipoprotein</fullName>
    </recommendedName>
</protein>
<proteinExistence type="predicted"/>
<feature type="compositionally biased region" description="Low complexity" evidence="1">
    <location>
        <begin position="37"/>
        <end position="46"/>
    </location>
</feature>
<feature type="region of interest" description="Disordered" evidence="1">
    <location>
        <begin position="37"/>
        <end position="98"/>
    </location>
</feature>
<sequence length="98" mass="10473">MSKPVTPALPLPASRHGLPIGLLLLASAALLPGCQQAEPPASAASQKEAKQDAKHDDLQKIIEEPQDRARAVEQQLRDNVKKTDRALDEQEKSDGSGS</sequence>
<feature type="chain" id="PRO_5043867870" description="Lipoprotein" evidence="2">
    <location>
        <begin position="38"/>
        <end position="98"/>
    </location>
</feature>